<proteinExistence type="predicted"/>
<evidence type="ECO:0000313" key="3">
    <source>
        <dbReference type="Proteomes" id="UP001057580"/>
    </source>
</evidence>
<dbReference type="EMBL" id="CP104003">
    <property type="protein sequence ID" value="UWM55407.1"/>
    <property type="molecule type" value="Genomic_DNA"/>
</dbReference>
<evidence type="ECO:0000313" key="2">
    <source>
        <dbReference type="EMBL" id="UWM55407.1"/>
    </source>
</evidence>
<name>A0A9E7R4E0_9EURY</name>
<dbReference type="Pfam" id="PF10263">
    <property type="entry name" value="SprT-like"/>
    <property type="match status" value="1"/>
</dbReference>
<reference evidence="2" key="1">
    <citation type="submission" date="2022-09" db="EMBL/GenBank/DDBJ databases">
        <title>Diverse halophilic archaea isolated from saline environments.</title>
        <authorList>
            <person name="Cui H.-L."/>
        </authorList>
    </citation>
    <scope>NUCLEOTIDE SEQUENCE</scope>
    <source>
        <strain evidence="2">ZS-35-S2</strain>
    </source>
</reference>
<keyword evidence="3" id="KW-1185">Reference proteome</keyword>
<gene>
    <name evidence="2" type="ORF">N0B31_03770</name>
</gene>
<dbReference type="RefSeq" id="WP_260594507.1">
    <property type="nucleotide sequence ID" value="NZ_CP104003.1"/>
</dbReference>
<dbReference type="InterPro" id="IPR006640">
    <property type="entry name" value="SprT-like_domain"/>
</dbReference>
<dbReference type="GO" id="GO:0006950">
    <property type="term" value="P:response to stress"/>
    <property type="evidence" value="ECO:0007669"/>
    <property type="project" value="UniProtKB-ARBA"/>
</dbReference>
<accession>A0A9E7R4E0</accession>
<dbReference type="Proteomes" id="UP001057580">
    <property type="component" value="Chromosome"/>
</dbReference>
<dbReference type="KEGG" id="ssai:N0B31_03770"/>
<organism evidence="2 3">
    <name type="scientific">Salinirubellus salinus</name>
    <dbReference type="NCBI Taxonomy" id="1364945"/>
    <lineage>
        <taxon>Archaea</taxon>
        <taxon>Methanobacteriati</taxon>
        <taxon>Methanobacteriota</taxon>
        <taxon>Stenosarchaea group</taxon>
        <taxon>Halobacteria</taxon>
        <taxon>Halobacteriales</taxon>
        <taxon>Natronomonadaceae</taxon>
        <taxon>Salinirubellus</taxon>
    </lineage>
</organism>
<dbReference type="AlphaFoldDB" id="A0A9E7R4E0"/>
<feature type="domain" description="SprT-like" evidence="1">
    <location>
        <begin position="36"/>
        <end position="133"/>
    </location>
</feature>
<protein>
    <submittedName>
        <fullName evidence="2">Transcription elongation protein SprT</fullName>
    </submittedName>
</protein>
<dbReference type="GeneID" id="74941510"/>
<evidence type="ECO:0000259" key="1">
    <source>
        <dbReference type="Pfam" id="PF10263"/>
    </source>
</evidence>
<sequence length="190" mass="21244">MPTLPVDADPTTPDQLLSWAESYAARVVDACDLSVDLSLVEWDVSKRAKRRAGAVLSTPPPGAEVGVPVDWTETPERHRRCTVRLTWAAHETHGVESTAAVLRHELVHVEQVQRFGTADHGPAFRERAADLDAPRHCEPFTPARYLLHCRECGDVTARRHRRSKPVRRPERYRSGCCSAPLAVEERDLDG</sequence>